<keyword evidence="2" id="KW-1185">Reference proteome</keyword>
<dbReference type="GeneID" id="78087528"/>
<sequence length="64" mass="6930">MTPGQTHPRRRGLNELMESVAAKLAERPDHIAAARVLEEMQADAAKISHKADGVDVQNGQPEVS</sequence>
<gene>
    <name evidence="1" type="ORF">HMPREF0179_05321</name>
</gene>
<protein>
    <submittedName>
        <fullName evidence="1">Uncharacterized protein</fullName>
    </submittedName>
</protein>
<comment type="caution">
    <text evidence="1">The sequence shown here is derived from an EMBL/GenBank/DDBJ whole genome shotgun (WGS) entry which is preliminary data.</text>
</comment>
<dbReference type="RefSeq" id="WP_016361067.1">
    <property type="nucleotide sequence ID" value="NZ_KE150241.1"/>
</dbReference>
<feature type="non-terminal residue" evidence="1">
    <location>
        <position position="64"/>
    </location>
</feature>
<reference evidence="1 2" key="1">
    <citation type="submission" date="2010-10" db="EMBL/GenBank/DDBJ databases">
        <authorList>
            <consortium name="The Broad Institute Genome Sequencing Platform"/>
            <person name="Ward D."/>
            <person name="Earl A."/>
            <person name="Feldgarden M."/>
            <person name="Young S.K."/>
            <person name="Gargeya S."/>
            <person name="Zeng Q."/>
            <person name="Alvarado L."/>
            <person name="Berlin A."/>
            <person name="Bochicchio J."/>
            <person name="Chapman S.B."/>
            <person name="Chen Z."/>
            <person name="Freedman E."/>
            <person name="Gellesch M."/>
            <person name="Goldberg J."/>
            <person name="Griggs A."/>
            <person name="Gujja S."/>
            <person name="Heilman E."/>
            <person name="Heiman D."/>
            <person name="Howarth C."/>
            <person name="Mehta T."/>
            <person name="Neiman D."/>
            <person name="Pearson M."/>
            <person name="Roberts A."/>
            <person name="Saif S."/>
            <person name="Shea T."/>
            <person name="Shenoy N."/>
            <person name="Sisk P."/>
            <person name="Stolte C."/>
            <person name="Sykes S."/>
            <person name="White J."/>
            <person name="Yandava C."/>
            <person name="Allen-Vercoe E."/>
            <person name="Sibley C."/>
            <person name="Ambrose C.E."/>
            <person name="Strauss J."/>
            <person name="Daigneault M."/>
            <person name="Haas B."/>
            <person name="Nusbaum C."/>
            <person name="Birren B."/>
        </authorList>
    </citation>
    <scope>NUCLEOTIDE SEQUENCE [LARGE SCALE GENOMIC DNA]</scope>
    <source>
        <strain evidence="1 2">3_1_6</strain>
    </source>
</reference>
<dbReference type="HOGENOM" id="CLU_2872706_0_0_7"/>
<organism evidence="1 2">
    <name type="scientific">Bilophila wadsworthia (strain 3_1_6)</name>
    <dbReference type="NCBI Taxonomy" id="563192"/>
    <lineage>
        <taxon>Bacteria</taxon>
        <taxon>Pseudomonadati</taxon>
        <taxon>Thermodesulfobacteriota</taxon>
        <taxon>Desulfovibrionia</taxon>
        <taxon>Desulfovibrionales</taxon>
        <taxon>Desulfovibrionaceae</taxon>
        <taxon>Bilophila</taxon>
    </lineage>
</organism>
<evidence type="ECO:0000313" key="2">
    <source>
        <dbReference type="Proteomes" id="UP000006034"/>
    </source>
</evidence>
<dbReference type="AlphaFoldDB" id="S2KSF2"/>
<accession>S2KSF2</accession>
<evidence type="ECO:0000313" key="1">
    <source>
        <dbReference type="EMBL" id="EPC05690.1"/>
    </source>
</evidence>
<dbReference type="EMBL" id="ADCP02000004">
    <property type="protein sequence ID" value="EPC05690.1"/>
    <property type="molecule type" value="Genomic_DNA"/>
</dbReference>
<name>S2KSF2_BILW3</name>
<dbReference type="Proteomes" id="UP000006034">
    <property type="component" value="Unassembled WGS sequence"/>
</dbReference>
<reference evidence="1 2" key="2">
    <citation type="submission" date="2013-04" db="EMBL/GenBank/DDBJ databases">
        <title>The Genome Sequence of Bilophila wadsworthia 3_1_6.</title>
        <authorList>
            <consortium name="The Broad Institute Genomics Platform"/>
            <person name="Earl A."/>
            <person name="Ward D."/>
            <person name="Feldgarden M."/>
            <person name="Gevers D."/>
            <person name="Sibley C."/>
            <person name="Strauss J."/>
            <person name="Allen-Vercoe E."/>
            <person name="Walker B."/>
            <person name="Young S."/>
            <person name="Zeng Q."/>
            <person name="Gargeya S."/>
            <person name="Fitzgerald M."/>
            <person name="Haas B."/>
            <person name="Abouelleil A."/>
            <person name="Allen A.W."/>
            <person name="Alvarado L."/>
            <person name="Arachchi H.M."/>
            <person name="Berlin A.M."/>
            <person name="Chapman S.B."/>
            <person name="Gainer-Dewar J."/>
            <person name="Goldberg J."/>
            <person name="Griggs A."/>
            <person name="Gujja S."/>
            <person name="Hansen M."/>
            <person name="Howarth C."/>
            <person name="Imamovic A."/>
            <person name="Ireland A."/>
            <person name="Larimer J."/>
            <person name="McCowan C."/>
            <person name="Murphy C."/>
            <person name="Pearson M."/>
            <person name="Poon T.W."/>
            <person name="Priest M."/>
            <person name="Roberts A."/>
            <person name="Saif S."/>
            <person name="Shea T."/>
            <person name="Sisk P."/>
            <person name="Sykes S."/>
            <person name="Wortman J."/>
            <person name="Nusbaum C."/>
            <person name="Birren B."/>
        </authorList>
    </citation>
    <scope>NUCLEOTIDE SEQUENCE [LARGE SCALE GENOMIC DNA]</scope>
    <source>
        <strain evidence="1 2">3_1_6</strain>
    </source>
</reference>
<proteinExistence type="predicted"/>